<feature type="region of interest" description="Disordered" evidence="1">
    <location>
        <begin position="1"/>
        <end position="22"/>
    </location>
</feature>
<name>A0A852V9K2_9BACT</name>
<dbReference type="GO" id="GO:0005975">
    <property type="term" value="P:carbohydrate metabolic process"/>
    <property type="evidence" value="ECO:0007669"/>
    <property type="project" value="InterPro"/>
</dbReference>
<gene>
    <name evidence="3" type="ORF">HDF08_001630</name>
</gene>
<evidence type="ECO:0000256" key="1">
    <source>
        <dbReference type="SAM" id="MobiDB-lite"/>
    </source>
</evidence>
<dbReference type="PANTHER" id="PTHR42899">
    <property type="entry name" value="SPERMATOGENESIS-ASSOCIATED PROTEIN 20"/>
    <property type="match status" value="1"/>
</dbReference>
<evidence type="ECO:0000313" key="3">
    <source>
        <dbReference type="EMBL" id="NYF89563.1"/>
    </source>
</evidence>
<dbReference type="SUPFAM" id="SSF52833">
    <property type="entry name" value="Thioredoxin-like"/>
    <property type="match status" value="1"/>
</dbReference>
<dbReference type="Proteomes" id="UP000564385">
    <property type="component" value="Unassembled WGS sequence"/>
</dbReference>
<dbReference type="InterPro" id="IPR024705">
    <property type="entry name" value="Ssp411"/>
</dbReference>
<dbReference type="EMBL" id="JACCCU010000001">
    <property type="protein sequence ID" value="NYF89563.1"/>
    <property type="molecule type" value="Genomic_DNA"/>
</dbReference>
<dbReference type="PANTHER" id="PTHR42899:SF1">
    <property type="entry name" value="SPERMATOGENESIS-ASSOCIATED PROTEIN 20"/>
    <property type="match status" value="1"/>
</dbReference>
<dbReference type="AlphaFoldDB" id="A0A852V9K2"/>
<dbReference type="Gene3D" id="3.40.30.10">
    <property type="entry name" value="Glutaredoxin"/>
    <property type="match status" value="1"/>
</dbReference>
<evidence type="ECO:0000313" key="4">
    <source>
        <dbReference type="Proteomes" id="UP000564385"/>
    </source>
</evidence>
<reference evidence="3 4" key="1">
    <citation type="submission" date="2020-07" db="EMBL/GenBank/DDBJ databases">
        <title>Genomic Encyclopedia of Type Strains, Phase IV (KMG-V): Genome sequencing to study the core and pangenomes of soil and plant-associated prokaryotes.</title>
        <authorList>
            <person name="Whitman W."/>
        </authorList>
    </citation>
    <scope>NUCLEOTIDE SEQUENCE [LARGE SCALE GENOMIC DNA]</scope>
    <source>
        <strain evidence="3 4">M8UP22</strain>
    </source>
</reference>
<evidence type="ECO:0000259" key="2">
    <source>
        <dbReference type="Pfam" id="PF03190"/>
    </source>
</evidence>
<accession>A0A852V9K2</accession>
<dbReference type="Pfam" id="PF03190">
    <property type="entry name" value="Thioredox_DsbH"/>
    <property type="match status" value="1"/>
</dbReference>
<dbReference type="PIRSF" id="PIRSF006402">
    <property type="entry name" value="UCP006402_thioredoxin"/>
    <property type="match status" value="1"/>
</dbReference>
<dbReference type="SUPFAM" id="SSF48208">
    <property type="entry name" value="Six-hairpin glycosidases"/>
    <property type="match status" value="1"/>
</dbReference>
<comment type="caution">
    <text evidence="3">The sequence shown here is derived from an EMBL/GenBank/DDBJ whole genome shotgun (WGS) entry which is preliminary data.</text>
</comment>
<dbReference type="CDD" id="cd02955">
    <property type="entry name" value="SSP411"/>
    <property type="match status" value="1"/>
</dbReference>
<organism evidence="3 4">
    <name type="scientific">Tunturiibacter lichenicola</name>
    <dbReference type="NCBI Taxonomy" id="2051959"/>
    <lineage>
        <taxon>Bacteria</taxon>
        <taxon>Pseudomonadati</taxon>
        <taxon>Acidobacteriota</taxon>
        <taxon>Terriglobia</taxon>
        <taxon>Terriglobales</taxon>
        <taxon>Acidobacteriaceae</taxon>
        <taxon>Tunturiibacter</taxon>
    </lineage>
</organism>
<dbReference type="InterPro" id="IPR036249">
    <property type="entry name" value="Thioredoxin-like_sf"/>
</dbReference>
<dbReference type="InterPro" id="IPR008928">
    <property type="entry name" value="6-hairpin_glycosidase_sf"/>
</dbReference>
<protein>
    <recommendedName>
        <fullName evidence="2">Spermatogenesis-associated protein 20-like TRX domain-containing protein</fullName>
    </recommendedName>
</protein>
<sequence length="740" mass="80363">MSHKAASNDPTVSNEPVASEEAAGIHAQGDGHLNSLASAASAYLRSAMHQPVEWQEWGEAAFEKAKVEDKPILLDIGAVWCHWCHVMDRESYESAATAKIINDHFVAVKVDRDERPDVDTRYQAAVSAISGQGGWPLTAFLTPEGKPYFGGTYFPPADQHGRPGFQRVLLTMAEAFQNRRDEVNESAGSVMAAIEHNESFMGRAGNPGPELVAKLVGSALKQFDSRSGGFGSQPKFPHSGAIDLLLDVASRVSAGGMENVSEAAKTAAMVTLQKMSRGGIYDHLAGGFHRYSVDERWVVPHFEKMSYDNSELLKNYVHAFQTFVEPEAARVAREMIGWIDEWLSDRERGGFYASQDADFSLEDDGDYFTWTRDEAAEALTAEELAVASAYYDIGEIGDMHHNPAKNVLHVRGTLEGVAKANGITVEVAKERLAAAKEKLYAARLRRPTPYVDKTIYVGWNGMMISAYLEAGRVLDMPEVRAFALKSLDRVLAEAWEAKAGVAHVVAYGEQGGKGVRVAGVLEDYVFLGHAALDAWELTGEMRYYTAAEAIMESALLKFYDPVGCAFFDTESVVEGETRLGALVTRRKPLQDSPTPAGNSVGAALLLRLEALNGREDYAVKALETLEIFAGVVEHFGLYAASYGLALQRMVVRAVEVCVIGDDAAARRLEAVALARYAVNKSVIRLRRDQLGALPPALAETLPHLPGLEGEGSFAVVCSGKGCLPPVSTADELIEAMNKAL</sequence>
<dbReference type="InterPro" id="IPR004879">
    <property type="entry name" value="Ssp411-like_TRX"/>
</dbReference>
<proteinExistence type="predicted"/>
<feature type="domain" description="Spermatogenesis-associated protein 20-like TRX" evidence="2">
    <location>
        <begin position="34"/>
        <end position="194"/>
    </location>
</feature>